<dbReference type="SUPFAM" id="SSF53738">
    <property type="entry name" value="Phosphoglucomutase, first 3 domains"/>
    <property type="match status" value="3"/>
</dbReference>
<organism evidence="17 18">
    <name type="scientific">Candidatus Regiella insecticola</name>
    <dbReference type="NCBI Taxonomy" id="138073"/>
    <lineage>
        <taxon>Bacteria</taxon>
        <taxon>Pseudomonadati</taxon>
        <taxon>Pseudomonadota</taxon>
        <taxon>Gammaproteobacteria</taxon>
        <taxon>Enterobacterales</taxon>
        <taxon>Enterobacteriaceae</taxon>
        <taxon>aphid secondary symbionts</taxon>
        <taxon>Candidatus Regiella</taxon>
    </lineage>
</organism>
<name>A0A6L2ZLE7_9ENTR</name>
<dbReference type="PANTHER" id="PTHR43771:SF1">
    <property type="entry name" value="PHOSPHOMANNOMUTASE"/>
    <property type="match status" value="1"/>
</dbReference>
<evidence type="ECO:0000256" key="10">
    <source>
        <dbReference type="ARBA" id="ARBA00023235"/>
    </source>
</evidence>
<feature type="compositionally biased region" description="Basic and acidic residues" evidence="12">
    <location>
        <begin position="203"/>
        <end position="212"/>
    </location>
</feature>
<evidence type="ECO:0000256" key="1">
    <source>
        <dbReference type="ARBA" id="ARBA00000586"/>
    </source>
</evidence>
<comment type="caution">
    <text evidence="17">The sequence shown here is derived from an EMBL/GenBank/DDBJ whole genome shotgun (WGS) entry which is preliminary data.</text>
</comment>
<comment type="catalytic activity">
    <reaction evidence="1">
        <text>alpha-D-mannose 1-phosphate = D-mannose 6-phosphate</text>
        <dbReference type="Rhea" id="RHEA:11140"/>
        <dbReference type="ChEBI" id="CHEBI:58409"/>
        <dbReference type="ChEBI" id="CHEBI:58735"/>
        <dbReference type="EC" id="5.4.2.8"/>
    </reaction>
</comment>
<evidence type="ECO:0000256" key="4">
    <source>
        <dbReference type="ARBA" id="ARBA00010231"/>
    </source>
</evidence>
<comment type="cofactor">
    <cofactor evidence="2">
        <name>Mg(2+)</name>
        <dbReference type="ChEBI" id="CHEBI:18420"/>
    </cofactor>
</comment>
<dbReference type="AlphaFoldDB" id="A0A6L2ZLE7"/>
<dbReference type="SUPFAM" id="SSF55957">
    <property type="entry name" value="Phosphoglucomutase, C-terminal domain"/>
    <property type="match status" value="1"/>
</dbReference>
<evidence type="ECO:0000259" key="15">
    <source>
        <dbReference type="Pfam" id="PF02879"/>
    </source>
</evidence>
<evidence type="ECO:0000256" key="6">
    <source>
        <dbReference type="ARBA" id="ARBA00021706"/>
    </source>
</evidence>
<comment type="similarity">
    <text evidence="4 11">Belongs to the phosphohexose mutase family.</text>
</comment>
<dbReference type="InterPro" id="IPR016066">
    <property type="entry name" value="A-D-PHexomutase_CS"/>
</dbReference>
<dbReference type="PANTHER" id="PTHR43771">
    <property type="entry name" value="PHOSPHOMANNOMUTASE"/>
    <property type="match status" value="1"/>
</dbReference>
<accession>A0A6L2ZLE7</accession>
<dbReference type="CDD" id="cd03089">
    <property type="entry name" value="PMM_PGM"/>
    <property type="match status" value="1"/>
</dbReference>
<evidence type="ECO:0000313" key="17">
    <source>
        <dbReference type="EMBL" id="GFN45677.1"/>
    </source>
</evidence>
<dbReference type="Pfam" id="PF02878">
    <property type="entry name" value="PGM_PMM_I"/>
    <property type="match status" value="1"/>
</dbReference>
<feature type="domain" description="Alpha-D-phosphohexomutase alpha/beta/alpha" evidence="14">
    <location>
        <begin position="28"/>
        <end position="144"/>
    </location>
</feature>
<feature type="domain" description="Alpha-D-phosphohexomutase alpha/beta/alpha" evidence="16">
    <location>
        <begin position="325"/>
        <end position="435"/>
    </location>
</feature>
<keyword evidence="7" id="KW-0597">Phosphoprotein</keyword>
<evidence type="ECO:0000259" key="16">
    <source>
        <dbReference type="Pfam" id="PF02880"/>
    </source>
</evidence>
<dbReference type="GO" id="GO:0005975">
    <property type="term" value="P:carbohydrate metabolic process"/>
    <property type="evidence" value="ECO:0007669"/>
    <property type="project" value="InterPro"/>
</dbReference>
<dbReference type="GO" id="GO:0004615">
    <property type="term" value="F:phosphomannomutase activity"/>
    <property type="evidence" value="ECO:0007669"/>
    <property type="project" value="UniProtKB-EC"/>
</dbReference>
<evidence type="ECO:0000313" key="18">
    <source>
        <dbReference type="Proteomes" id="UP000504714"/>
    </source>
</evidence>
<dbReference type="Proteomes" id="UP000504714">
    <property type="component" value="Unassembled WGS sequence"/>
</dbReference>
<evidence type="ECO:0000259" key="14">
    <source>
        <dbReference type="Pfam" id="PF02878"/>
    </source>
</evidence>
<evidence type="ECO:0000256" key="11">
    <source>
        <dbReference type="RuleBase" id="RU004326"/>
    </source>
</evidence>
<evidence type="ECO:0000256" key="2">
    <source>
        <dbReference type="ARBA" id="ARBA00001946"/>
    </source>
</evidence>
<dbReference type="Pfam" id="PF02880">
    <property type="entry name" value="PGM_PMM_III"/>
    <property type="match status" value="1"/>
</dbReference>
<evidence type="ECO:0000256" key="3">
    <source>
        <dbReference type="ARBA" id="ARBA00004699"/>
    </source>
</evidence>
<keyword evidence="9 11" id="KW-0460">Magnesium</keyword>
<dbReference type="InterPro" id="IPR005843">
    <property type="entry name" value="A-D-PHexomutase_C"/>
</dbReference>
<dbReference type="InterPro" id="IPR016055">
    <property type="entry name" value="A-D-PHexomutase_a/b/a-I/II/III"/>
</dbReference>
<dbReference type="EC" id="5.4.2.8" evidence="5"/>
<dbReference type="PROSITE" id="PS00710">
    <property type="entry name" value="PGM_PMM"/>
    <property type="match status" value="1"/>
</dbReference>
<keyword evidence="10" id="KW-0413">Isomerase</keyword>
<dbReference type="InterPro" id="IPR005846">
    <property type="entry name" value="A-D-PHexomutase_a/b/a-III"/>
</dbReference>
<evidence type="ECO:0000256" key="9">
    <source>
        <dbReference type="ARBA" id="ARBA00022842"/>
    </source>
</evidence>
<gene>
    <name evidence="17" type="primary">manB</name>
    <name evidence="17" type="ORF">RINTU1_09380</name>
</gene>
<dbReference type="InterPro" id="IPR005844">
    <property type="entry name" value="A-D-PHexomutase_a/b/a-I"/>
</dbReference>
<dbReference type="Gene3D" id="3.40.120.10">
    <property type="entry name" value="Alpha-D-Glucose-1,6-Bisphosphate, subunit A, domain 3"/>
    <property type="match status" value="3"/>
</dbReference>
<dbReference type="InterPro" id="IPR005845">
    <property type="entry name" value="A-D-PHexomutase_a/b/a-II"/>
</dbReference>
<feature type="domain" description="Alpha-D-phosphohexomutase alpha/beta/alpha" evidence="15">
    <location>
        <begin position="230"/>
        <end position="320"/>
    </location>
</feature>
<evidence type="ECO:0000259" key="13">
    <source>
        <dbReference type="Pfam" id="PF00408"/>
    </source>
</evidence>
<dbReference type="EMBL" id="BLXO01000001">
    <property type="protein sequence ID" value="GFN45677.1"/>
    <property type="molecule type" value="Genomic_DNA"/>
</dbReference>
<keyword evidence="8 11" id="KW-0479">Metal-binding</keyword>
<feature type="domain" description="Alpha-D-phosphohexomutase C-terminal" evidence="13">
    <location>
        <begin position="440"/>
        <end position="499"/>
    </location>
</feature>
<dbReference type="Gene3D" id="3.30.310.50">
    <property type="entry name" value="Alpha-D-phosphohexomutase, C-terminal domain"/>
    <property type="match status" value="1"/>
</dbReference>
<evidence type="ECO:0000256" key="7">
    <source>
        <dbReference type="ARBA" id="ARBA00022553"/>
    </source>
</evidence>
<dbReference type="PRINTS" id="PR00509">
    <property type="entry name" value="PGMPMM"/>
</dbReference>
<dbReference type="Pfam" id="PF00408">
    <property type="entry name" value="PGM_PMM_IV"/>
    <property type="match status" value="1"/>
</dbReference>
<feature type="region of interest" description="Disordered" evidence="12">
    <location>
        <begin position="203"/>
        <end position="230"/>
    </location>
</feature>
<dbReference type="InterPro" id="IPR036900">
    <property type="entry name" value="A-D-PHexomutase_C_sf"/>
</dbReference>
<feature type="compositionally biased region" description="Basic and acidic residues" evidence="12">
    <location>
        <begin position="221"/>
        <end position="230"/>
    </location>
</feature>
<evidence type="ECO:0000256" key="8">
    <source>
        <dbReference type="ARBA" id="ARBA00022723"/>
    </source>
</evidence>
<dbReference type="Pfam" id="PF02879">
    <property type="entry name" value="PGM_PMM_II"/>
    <property type="match status" value="1"/>
</dbReference>
<dbReference type="GO" id="GO:0000287">
    <property type="term" value="F:magnesium ion binding"/>
    <property type="evidence" value="ECO:0007669"/>
    <property type="project" value="InterPro"/>
</dbReference>
<evidence type="ECO:0000256" key="12">
    <source>
        <dbReference type="SAM" id="MobiDB-lite"/>
    </source>
</evidence>
<proteinExistence type="inferred from homology"/>
<evidence type="ECO:0000256" key="5">
    <source>
        <dbReference type="ARBA" id="ARBA00012730"/>
    </source>
</evidence>
<comment type="pathway">
    <text evidence="3">Nucleotide-sugar biosynthesis; GDP-alpha-D-mannose biosynthesis; alpha-D-mannose 1-phosphate from D-fructose 6-phosphate: step 2/2.</text>
</comment>
<protein>
    <recommendedName>
        <fullName evidence="6">Phosphomannomutase</fullName>
        <ecNumber evidence="5">5.4.2.8</ecNumber>
    </recommendedName>
</protein>
<sequence length="518" mass="57502">MIVQSNKNDRPASFYHYKSETMTQLSCFKAYDIRGRLGDELNEDIAYRIGRAYAESVKPKRVVVGGDVRLTSESLKLALSRGLQDAGIDVLDIGLAGTEEVYFATFHLALDGGIEVTASHNPIDYNGMKLVGAGARPISSDTGLLAIQRLAELNQFSAVDPAARGSYQQISVLDAYIDHLMGYINPTNFKPFVFEVAARRPGCETDERRQLRDSANTRSQQRGDFKGEGDKPLKLVINSGNGAAGHVIDALEKRFQQLKMPISLIKVHHQADGTFPNGIPNPLLPECRQATRDAVLAYGADMGIAFDGDFDRCFLFDHKGQFIEGYYIVGLLAEAFLQKEPGAKIIHDPRLSWNTIDVVQAAGGQAVICKTGHAFIKQRMREEDAIYGGEMSAHHYFRDFAYCDSGMIPWLLVAELLCVKNQTLEQMVQDRMAAYPASGEINSKLDNPTEAIERVRATYQPEAICVDETDGISLAFADWRFNLRSSNTEPVVRLNVESRANKILLDKKTNEILSLLRQ</sequence>
<reference evidence="17 18" key="1">
    <citation type="submission" date="2020-06" db="EMBL/GenBank/DDBJ databases">
        <title>The genome sequence of Candidatus Regiella insecticola strain Tut.</title>
        <authorList>
            <person name="Nikoh N."/>
            <person name="Tsuchida T."/>
            <person name="Koga R."/>
            <person name="Oshima K."/>
            <person name="Hattori M."/>
            <person name="Fukatsu T."/>
        </authorList>
    </citation>
    <scope>NUCLEOTIDE SEQUENCE [LARGE SCALE GENOMIC DNA]</scope>
    <source>
        <strain evidence="17 18">Tut</strain>
    </source>
</reference>
<dbReference type="InterPro" id="IPR005841">
    <property type="entry name" value="Alpha-D-phosphohexomutase_SF"/>
</dbReference>